<dbReference type="Proteomes" id="UP000445696">
    <property type="component" value="Unassembled WGS sequence"/>
</dbReference>
<evidence type="ECO:0000313" key="2">
    <source>
        <dbReference type="EMBL" id="MZR24082.1"/>
    </source>
</evidence>
<dbReference type="Pfam" id="PF02627">
    <property type="entry name" value="CMD"/>
    <property type="match status" value="1"/>
</dbReference>
<dbReference type="InterPro" id="IPR003779">
    <property type="entry name" value="CMD-like"/>
</dbReference>
<dbReference type="PANTHER" id="PTHR34846:SF5">
    <property type="entry name" value="CARBOXYMUCONOLACTONE DECARBOXYLASE-LIKE DOMAIN-CONTAINING PROTEIN"/>
    <property type="match status" value="1"/>
</dbReference>
<accession>A0A845MKJ4</accession>
<dbReference type="EMBL" id="WTVA01000015">
    <property type="protein sequence ID" value="MZR24082.1"/>
    <property type="molecule type" value="Genomic_DNA"/>
</dbReference>
<evidence type="ECO:0000259" key="1">
    <source>
        <dbReference type="Pfam" id="PF02627"/>
    </source>
</evidence>
<sequence length="181" mass="20461">MKHVLKPIVEPFAPEIAAILKTYPQRNGYILKLFRIFANSARFLRKGVSNLLDRESPLSMRAREIVILRVTANRDCEYEWGVHVGAFADHVNFSPEQVRATRLDAADAPCWPPEEALLLRVVDEICETGNLSDDTLEKFQSAWTLDQQLEIIALCGAYHTVSFTANIARIEGEDFAAKFPE</sequence>
<feature type="domain" description="Carboxymuconolactone decarboxylase-like" evidence="1">
    <location>
        <begin position="54"/>
        <end position="118"/>
    </location>
</feature>
<evidence type="ECO:0000313" key="3">
    <source>
        <dbReference type="Proteomes" id="UP000445696"/>
    </source>
</evidence>
<dbReference type="SUPFAM" id="SSF69118">
    <property type="entry name" value="AhpD-like"/>
    <property type="match status" value="1"/>
</dbReference>
<comment type="caution">
    <text evidence="2">The sequence shown here is derived from an EMBL/GenBank/DDBJ whole genome shotgun (WGS) entry which is preliminary data.</text>
</comment>
<dbReference type="InterPro" id="IPR029032">
    <property type="entry name" value="AhpD-like"/>
</dbReference>
<dbReference type="RefSeq" id="WP_161340541.1">
    <property type="nucleotide sequence ID" value="NZ_JBHSDG010000003.1"/>
</dbReference>
<protein>
    <submittedName>
        <fullName evidence="2">Carboxymuconolactone decarboxylase family protein</fullName>
    </submittedName>
</protein>
<organism evidence="2 3">
    <name type="scientific">Sneathiella chungangensis</name>
    <dbReference type="NCBI Taxonomy" id="1418234"/>
    <lineage>
        <taxon>Bacteria</taxon>
        <taxon>Pseudomonadati</taxon>
        <taxon>Pseudomonadota</taxon>
        <taxon>Alphaproteobacteria</taxon>
        <taxon>Sneathiellales</taxon>
        <taxon>Sneathiellaceae</taxon>
        <taxon>Sneathiella</taxon>
    </lineage>
</organism>
<dbReference type="PANTHER" id="PTHR34846">
    <property type="entry name" value="4-CARBOXYMUCONOLACTONE DECARBOXYLASE FAMILY PROTEIN (AFU_ORTHOLOGUE AFUA_6G11590)"/>
    <property type="match status" value="1"/>
</dbReference>
<reference evidence="2 3" key="1">
    <citation type="journal article" date="2014" name="Int. J. Syst. Evol. Microbiol.">
        <title>Sneathiella chungangensis sp. nov., isolated from a marine sand, and emended description of the genus Sneathiella.</title>
        <authorList>
            <person name="Siamphan C."/>
            <person name="Kim H."/>
            <person name="Lee J.S."/>
            <person name="Kim W."/>
        </authorList>
    </citation>
    <scope>NUCLEOTIDE SEQUENCE [LARGE SCALE GENOMIC DNA]</scope>
    <source>
        <strain evidence="2 3">KCTC 32476</strain>
    </source>
</reference>
<name>A0A845MKJ4_9PROT</name>
<dbReference type="Gene3D" id="1.20.1290.10">
    <property type="entry name" value="AhpD-like"/>
    <property type="match status" value="1"/>
</dbReference>
<gene>
    <name evidence="2" type="ORF">GQF03_17240</name>
</gene>
<dbReference type="GO" id="GO:0051920">
    <property type="term" value="F:peroxiredoxin activity"/>
    <property type="evidence" value="ECO:0007669"/>
    <property type="project" value="InterPro"/>
</dbReference>
<proteinExistence type="predicted"/>
<keyword evidence="3" id="KW-1185">Reference proteome</keyword>
<dbReference type="AlphaFoldDB" id="A0A845MKJ4"/>
<dbReference type="OrthoDB" id="4704294at2"/>